<dbReference type="GO" id="GO:0043565">
    <property type="term" value="F:sequence-specific DNA binding"/>
    <property type="evidence" value="ECO:0007669"/>
    <property type="project" value="InterPro"/>
</dbReference>
<dbReference type="InterPro" id="IPR009057">
    <property type="entry name" value="Homeodomain-like_sf"/>
</dbReference>
<dbReference type="PANTHER" id="PTHR46796">
    <property type="entry name" value="HTH-TYPE TRANSCRIPTIONAL ACTIVATOR RHAS-RELATED"/>
    <property type="match status" value="1"/>
</dbReference>
<dbReference type="PRINTS" id="PR00032">
    <property type="entry name" value="HTHARAC"/>
</dbReference>
<dbReference type="Proteomes" id="UP000184774">
    <property type="component" value="Unassembled WGS sequence"/>
</dbReference>
<evidence type="ECO:0000313" key="7">
    <source>
        <dbReference type="Proteomes" id="UP000184774"/>
    </source>
</evidence>
<dbReference type="GO" id="GO:0003700">
    <property type="term" value="F:DNA-binding transcription factor activity"/>
    <property type="evidence" value="ECO:0007669"/>
    <property type="project" value="InterPro"/>
</dbReference>
<evidence type="ECO:0000259" key="5">
    <source>
        <dbReference type="PROSITE" id="PS01124"/>
    </source>
</evidence>
<dbReference type="Pfam" id="PF12833">
    <property type="entry name" value="HTH_18"/>
    <property type="match status" value="1"/>
</dbReference>
<evidence type="ECO:0000256" key="3">
    <source>
        <dbReference type="ARBA" id="ARBA00023159"/>
    </source>
</evidence>
<dbReference type="InterPro" id="IPR003313">
    <property type="entry name" value="AraC-bd"/>
</dbReference>
<dbReference type="InterPro" id="IPR018060">
    <property type="entry name" value="HTH_AraC"/>
</dbReference>
<keyword evidence="1" id="KW-0805">Transcription regulation</keyword>
<evidence type="ECO:0000313" key="6">
    <source>
        <dbReference type="EMBL" id="SIO95797.1"/>
    </source>
</evidence>
<proteinExistence type="predicted"/>
<gene>
    <name evidence="6" type="primary">yesS</name>
    <name evidence="6" type="ORF">VSP9026_03549</name>
</gene>
<evidence type="ECO:0000256" key="2">
    <source>
        <dbReference type="ARBA" id="ARBA00023125"/>
    </source>
</evidence>
<dbReference type="EMBL" id="FSSB01000021">
    <property type="protein sequence ID" value="SIO95797.1"/>
    <property type="molecule type" value="Genomic_DNA"/>
</dbReference>
<dbReference type="SMART" id="SM00342">
    <property type="entry name" value="HTH_ARAC"/>
    <property type="match status" value="1"/>
</dbReference>
<organism evidence="6 7">
    <name type="scientific">Vibrio spartinae</name>
    <dbReference type="NCBI Taxonomy" id="1918945"/>
    <lineage>
        <taxon>Bacteria</taxon>
        <taxon>Pseudomonadati</taxon>
        <taxon>Pseudomonadota</taxon>
        <taxon>Gammaproteobacteria</taxon>
        <taxon>Vibrionales</taxon>
        <taxon>Vibrionaceae</taxon>
        <taxon>Vibrio</taxon>
    </lineage>
</organism>
<dbReference type="OrthoDB" id="9809338at2"/>
<dbReference type="SUPFAM" id="SSF46689">
    <property type="entry name" value="Homeodomain-like"/>
    <property type="match status" value="2"/>
</dbReference>
<accession>A0A1N6M8W3</accession>
<keyword evidence="3" id="KW-0010">Activator</keyword>
<dbReference type="AlphaFoldDB" id="A0A1N6M8W3"/>
<dbReference type="RefSeq" id="WP_074374273.1">
    <property type="nucleotide sequence ID" value="NZ_AP024907.1"/>
</dbReference>
<name>A0A1N6M8W3_9VIBR</name>
<feature type="domain" description="HTH araC/xylS-type" evidence="5">
    <location>
        <begin position="173"/>
        <end position="270"/>
    </location>
</feature>
<sequence length="276" mass="31577">MSTLKYSDFKISPIFPDVMTSQAENLAQECSPHFHLGYDITLVTTGVLKLKVGNLKRYYSENQLCIINPGMVHCGEGVGGQLLSTKNLRIKPEFMLKVAKIKFPTAPNTLHFDTAPVFDPSLTELFLNYFELSRSETSSPQKVSDTGWDLFTALVEHSCDASPSEFGKPVHGMNEIDLMHEKVREKINIPDLAARMNLSEYYFIKKFKKQYGITPYRFFMQVKLESAFSELMNGKQIKEVAHEFGYSDQAHFNRLLKKHYGYTPVEVRKIKQEVRG</sequence>
<dbReference type="PANTHER" id="PTHR46796:SF11">
    <property type="entry name" value="TRANSCRIPTIONAL REGULATOR-RELATED"/>
    <property type="match status" value="1"/>
</dbReference>
<protein>
    <submittedName>
        <fullName evidence="6">HTH-type transcriptional regulator YesS</fullName>
    </submittedName>
</protein>
<keyword evidence="4" id="KW-0804">Transcription</keyword>
<dbReference type="Pfam" id="PF02311">
    <property type="entry name" value="AraC_binding"/>
    <property type="match status" value="1"/>
</dbReference>
<reference evidence="6 7" key="1">
    <citation type="submission" date="2016-12" db="EMBL/GenBank/DDBJ databases">
        <authorList>
            <person name="Song W.-J."/>
            <person name="Kurnit D.M."/>
        </authorList>
    </citation>
    <scope>NUCLEOTIDE SEQUENCE [LARGE SCALE GENOMIC DNA]</scope>
    <source>
        <strain evidence="6 7">CECT 9026</strain>
    </source>
</reference>
<dbReference type="PROSITE" id="PS01124">
    <property type="entry name" value="HTH_ARAC_FAMILY_2"/>
    <property type="match status" value="1"/>
</dbReference>
<dbReference type="InterPro" id="IPR020449">
    <property type="entry name" value="Tscrpt_reg_AraC-type_HTH"/>
</dbReference>
<dbReference type="Gene3D" id="1.10.10.60">
    <property type="entry name" value="Homeodomain-like"/>
    <property type="match status" value="1"/>
</dbReference>
<evidence type="ECO:0000256" key="4">
    <source>
        <dbReference type="ARBA" id="ARBA00023163"/>
    </source>
</evidence>
<evidence type="ECO:0000256" key="1">
    <source>
        <dbReference type="ARBA" id="ARBA00023015"/>
    </source>
</evidence>
<dbReference type="InterPro" id="IPR037923">
    <property type="entry name" value="HTH-like"/>
</dbReference>
<dbReference type="InterPro" id="IPR050204">
    <property type="entry name" value="AraC_XylS_family_regulators"/>
</dbReference>
<dbReference type="SUPFAM" id="SSF51215">
    <property type="entry name" value="Regulatory protein AraC"/>
    <property type="match status" value="1"/>
</dbReference>
<keyword evidence="2" id="KW-0238">DNA-binding</keyword>